<accession>A0A8T1TAG3</accession>
<sequence>MPIAFALGGTNDQCSLPAELRVKWISDVAPDRGKRMAGRHLPPFTTALGLALLGVLVFLSALCAACRRKARKKVVPPDGVKLVDVSLLRQMQLRSLSKSDTKLHELNRVKRTDEHQRPASVDFLYPSGSSGDGEGAMHSSSFSILLRRELPQIPPSDPSADALCPDQTYSNLFFSALLNPAPEALYACAAGTPEGPPPKPVLGTPLSEADKAVTAEYACVRKVKKNFPDETQGESSVGPADPEGWEGAACNPPAVKVEDMYSTVCKAGKKKKHQGSAPSLSEGMDTGETGQGEHGRPAAHPRGVRAGYQSTPGRVSLTEPCYESINDGSWTEHGRTPAPEPAYEAVDVNWKKPKKRDKSSKNCPTENLYESISEMWEGDSRNTTTVTAPNGLEVYITDL</sequence>
<keyword evidence="2" id="KW-1133">Transmembrane helix</keyword>
<gene>
    <name evidence="3" type="ORF">G0U57_005786</name>
</gene>
<feature type="transmembrane region" description="Helical" evidence="2">
    <location>
        <begin position="44"/>
        <end position="65"/>
    </location>
</feature>
<keyword evidence="2 3" id="KW-0812">Transmembrane</keyword>
<evidence type="ECO:0000256" key="2">
    <source>
        <dbReference type="SAM" id="Phobius"/>
    </source>
</evidence>
<evidence type="ECO:0000256" key="1">
    <source>
        <dbReference type="SAM" id="MobiDB-lite"/>
    </source>
</evidence>
<dbReference type="AlphaFoldDB" id="A0A8T1TAG3"/>
<keyword evidence="2" id="KW-0472">Membrane</keyword>
<dbReference type="Proteomes" id="UP000765507">
    <property type="component" value="Unassembled WGS sequence"/>
</dbReference>
<organism evidence="3 4">
    <name type="scientific">Chelydra serpentina</name>
    <name type="common">Snapping turtle</name>
    <name type="synonym">Testudo serpentina</name>
    <dbReference type="NCBI Taxonomy" id="8475"/>
    <lineage>
        <taxon>Eukaryota</taxon>
        <taxon>Metazoa</taxon>
        <taxon>Chordata</taxon>
        <taxon>Craniata</taxon>
        <taxon>Vertebrata</taxon>
        <taxon>Euteleostomi</taxon>
        <taxon>Archelosauria</taxon>
        <taxon>Testudinata</taxon>
        <taxon>Testudines</taxon>
        <taxon>Cryptodira</taxon>
        <taxon>Durocryptodira</taxon>
        <taxon>Americhelydia</taxon>
        <taxon>Chelydroidea</taxon>
        <taxon>Chelydridae</taxon>
        <taxon>Chelydra</taxon>
    </lineage>
</organism>
<feature type="region of interest" description="Disordered" evidence="1">
    <location>
        <begin position="268"/>
        <end position="317"/>
    </location>
</feature>
<dbReference type="GO" id="GO:0050853">
    <property type="term" value="P:B cell receptor signaling pathway"/>
    <property type="evidence" value="ECO:0007669"/>
    <property type="project" value="InterPro"/>
</dbReference>
<dbReference type="PANTHER" id="PTHR47740:SF1">
    <property type="entry name" value="LCK-INTERACTING TRANSMEMBRANE ADAPTER 1"/>
    <property type="match status" value="1"/>
</dbReference>
<dbReference type="InterPro" id="IPR026072">
    <property type="entry name" value="Lime1"/>
</dbReference>
<dbReference type="GO" id="GO:0019815">
    <property type="term" value="C:B cell receptor complex"/>
    <property type="evidence" value="ECO:0007669"/>
    <property type="project" value="TreeGrafter"/>
</dbReference>
<evidence type="ECO:0000313" key="4">
    <source>
        <dbReference type="Proteomes" id="UP000765507"/>
    </source>
</evidence>
<evidence type="ECO:0000313" key="3">
    <source>
        <dbReference type="EMBL" id="KAG6938526.1"/>
    </source>
</evidence>
<dbReference type="GO" id="GO:0050852">
    <property type="term" value="P:T cell receptor signaling pathway"/>
    <property type="evidence" value="ECO:0007669"/>
    <property type="project" value="InterPro"/>
</dbReference>
<dbReference type="Pfam" id="PF15332">
    <property type="entry name" value="LIME1"/>
    <property type="match status" value="1"/>
</dbReference>
<dbReference type="GO" id="GO:0019901">
    <property type="term" value="F:protein kinase binding"/>
    <property type="evidence" value="ECO:0007669"/>
    <property type="project" value="TreeGrafter"/>
</dbReference>
<reference evidence="3 4" key="1">
    <citation type="journal article" date="2020" name="G3 (Bethesda)">
        <title>Draft Genome of the Common Snapping Turtle, Chelydra serpentina, a Model for Phenotypic Plasticity in Reptiles.</title>
        <authorList>
            <person name="Das D."/>
            <person name="Singh S.K."/>
            <person name="Bierstedt J."/>
            <person name="Erickson A."/>
            <person name="Galli G.L.J."/>
            <person name="Crossley D.A. 2nd"/>
            <person name="Rhen T."/>
        </authorList>
    </citation>
    <scope>NUCLEOTIDE SEQUENCE [LARGE SCALE GENOMIC DNA]</scope>
    <source>
        <strain evidence="3">KW</strain>
    </source>
</reference>
<proteinExistence type="predicted"/>
<protein>
    <submittedName>
        <fullName evidence="3">Lck interacting transmembrane adaptor 1</fullName>
    </submittedName>
</protein>
<dbReference type="PANTHER" id="PTHR47740">
    <property type="entry name" value="LCK-INTERACTING TRANSMEMBRANE ADAPTER 1, LIME1"/>
    <property type="match status" value="1"/>
</dbReference>
<keyword evidence="4" id="KW-1185">Reference proteome</keyword>
<dbReference type="OrthoDB" id="9939965at2759"/>
<name>A0A8T1TAG3_CHESE</name>
<comment type="caution">
    <text evidence="3">The sequence shown here is derived from an EMBL/GenBank/DDBJ whole genome shotgun (WGS) entry which is preliminary data.</text>
</comment>
<dbReference type="EMBL" id="JAHGAV010000017">
    <property type="protein sequence ID" value="KAG6938526.1"/>
    <property type="molecule type" value="Genomic_DNA"/>
</dbReference>